<proteinExistence type="predicted"/>
<sequence length="21" mass="2662">MPNFFNFYKKIEKKNESRILD</sequence>
<gene>
    <name evidence="1" type="ORF">c7_R1242</name>
</gene>
<evidence type="ECO:0000313" key="1">
    <source>
        <dbReference type="EMBL" id="AEX62104.1"/>
    </source>
</evidence>
<organism evidence="1">
    <name type="scientific">Megavirus courdo7</name>
    <dbReference type="NCBI Taxonomy" id="1128135"/>
    <lineage>
        <taxon>Viruses</taxon>
        <taxon>Varidnaviria</taxon>
        <taxon>Bamfordvirae</taxon>
        <taxon>Nucleocytoviricota</taxon>
        <taxon>Megaviricetes</taxon>
        <taxon>Imitervirales</taxon>
        <taxon>Mimiviridae</taxon>
        <taxon>Megamimivirinae</taxon>
        <taxon>Megavirus</taxon>
    </lineage>
</organism>
<accession>H2ECG6</accession>
<reference evidence="1" key="1">
    <citation type="submission" date="2011-10" db="EMBL/GenBank/DDBJ databases">
        <title>Provirophages and transpovirons: unique mobilome of giant viruses.</title>
        <authorList>
            <person name="Desnues C."/>
            <person name="LaScola B."/>
            <person name="Yutin N."/>
            <person name="Fournous G."/>
            <person name="Koonin E."/>
            <person name="Raoult D."/>
        </authorList>
    </citation>
    <scope>NUCLEOTIDE SEQUENCE</scope>
    <source>
        <strain evidence="1">Mv13-c7</strain>
    </source>
</reference>
<dbReference type="EMBL" id="JN885992">
    <property type="protein sequence ID" value="AEX62104.1"/>
    <property type="molecule type" value="Genomic_DNA"/>
</dbReference>
<protein>
    <submittedName>
        <fullName evidence="1">Uncharacterized protein</fullName>
    </submittedName>
</protein>
<name>H2ECG6_9VIRU</name>